<dbReference type="InterPro" id="IPR000374">
    <property type="entry name" value="PC_trans"/>
</dbReference>
<keyword evidence="17" id="KW-1208">Phospholipid metabolism</keyword>
<gene>
    <name evidence="20" type="ORF">W911_13670</name>
</gene>
<dbReference type="EC" id="2.7.7.41" evidence="6 18"/>
<comment type="similarity">
    <text evidence="5 18">Belongs to the CDS family.</text>
</comment>
<dbReference type="UniPathway" id="UPA00557">
    <property type="reaction ID" value="UER00614"/>
</dbReference>
<evidence type="ECO:0000256" key="13">
    <source>
        <dbReference type="ARBA" id="ARBA00022989"/>
    </source>
</evidence>
<evidence type="ECO:0000256" key="8">
    <source>
        <dbReference type="ARBA" id="ARBA00022475"/>
    </source>
</evidence>
<protein>
    <recommendedName>
        <fullName evidence="7 18">Phosphatidate cytidylyltransferase</fullName>
        <ecNumber evidence="6 18">2.7.7.41</ecNumber>
    </recommendedName>
</protein>
<evidence type="ECO:0000256" key="10">
    <source>
        <dbReference type="ARBA" id="ARBA00022679"/>
    </source>
</evidence>
<evidence type="ECO:0000313" key="20">
    <source>
        <dbReference type="EMBL" id="AHB49222.1"/>
    </source>
</evidence>
<feature type="transmembrane region" description="Helical" evidence="19">
    <location>
        <begin position="81"/>
        <end position="114"/>
    </location>
</feature>
<dbReference type="GO" id="GO:0004605">
    <property type="term" value="F:phosphatidate cytidylyltransferase activity"/>
    <property type="evidence" value="ECO:0007669"/>
    <property type="project" value="UniProtKB-EC"/>
</dbReference>
<dbReference type="RefSeq" id="WP_023788055.1">
    <property type="nucleotide sequence ID" value="NC_022997.1"/>
</dbReference>
<keyword evidence="8" id="KW-1003">Cell membrane</keyword>
<dbReference type="GO" id="GO:0016024">
    <property type="term" value="P:CDP-diacylglycerol biosynthetic process"/>
    <property type="evidence" value="ECO:0007669"/>
    <property type="project" value="UniProtKB-UniPathway"/>
</dbReference>
<dbReference type="STRING" id="1029756.W911_13670"/>
<evidence type="ECO:0000256" key="9">
    <source>
        <dbReference type="ARBA" id="ARBA00022516"/>
    </source>
</evidence>
<reference evidence="20 21" key="1">
    <citation type="journal article" date="2014" name="Genome Announc.">
        <title>Complete Genome Sequence of Hyphomicrobium nitrativorans Strain NL23, a Denitrifying Bacterium Isolated from Biofilm of a Methanol-Fed Denitrification System Treating Seawater at the Montreal Biodome.</title>
        <authorList>
            <person name="Martineau C."/>
            <person name="Villeneuve C."/>
            <person name="Mauffrey F."/>
            <person name="Villemur R."/>
        </authorList>
    </citation>
    <scope>NUCLEOTIDE SEQUENCE [LARGE SCALE GENOMIC DNA]</scope>
    <source>
        <strain evidence="20">NL23</strain>
    </source>
</reference>
<dbReference type="PANTHER" id="PTHR46382">
    <property type="entry name" value="PHOSPHATIDATE CYTIDYLYLTRANSFERASE"/>
    <property type="match status" value="1"/>
</dbReference>
<organism evidence="20 21">
    <name type="scientific">Hyphomicrobium nitrativorans NL23</name>
    <dbReference type="NCBI Taxonomy" id="1029756"/>
    <lineage>
        <taxon>Bacteria</taxon>
        <taxon>Pseudomonadati</taxon>
        <taxon>Pseudomonadota</taxon>
        <taxon>Alphaproteobacteria</taxon>
        <taxon>Hyphomicrobiales</taxon>
        <taxon>Hyphomicrobiaceae</taxon>
        <taxon>Hyphomicrobium</taxon>
    </lineage>
</organism>
<evidence type="ECO:0000256" key="5">
    <source>
        <dbReference type="ARBA" id="ARBA00010185"/>
    </source>
</evidence>
<dbReference type="EMBL" id="CP006912">
    <property type="protein sequence ID" value="AHB49222.1"/>
    <property type="molecule type" value="Genomic_DNA"/>
</dbReference>
<comment type="pathway">
    <text evidence="3 18">Phospholipid metabolism; CDP-diacylglycerol biosynthesis; CDP-diacylglycerol from sn-glycerol 3-phosphate: step 3/3.</text>
</comment>
<feature type="transmembrane region" description="Helical" evidence="19">
    <location>
        <begin position="121"/>
        <end position="140"/>
    </location>
</feature>
<dbReference type="Proteomes" id="UP000018542">
    <property type="component" value="Chromosome"/>
</dbReference>
<evidence type="ECO:0000256" key="17">
    <source>
        <dbReference type="ARBA" id="ARBA00023264"/>
    </source>
</evidence>
<keyword evidence="9" id="KW-0444">Lipid biosynthesis</keyword>
<feature type="transmembrane region" description="Helical" evidence="19">
    <location>
        <begin position="146"/>
        <end position="167"/>
    </location>
</feature>
<keyword evidence="21" id="KW-1185">Reference proteome</keyword>
<accession>V5SFE5</accession>
<name>V5SFE5_9HYPH</name>
<dbReference type="OrthoDB" id="9799199at2"/>
<dbReference type="PROSITE" id="PS01315">
    <property type="entry name" value="CDS"/>
    <property type="match status" value="1"/>
</dbReference>
<evidence type="ECO:0000256" key="11">
    <source>
        <dbReference type="ARBA" id="ARBA00022692"/>
    </source>
</evidence>
<keyword evidence="13 19" id="KW-1133">Transmembrane helix</keyword>
<keyword evidence="10 18" id="KW-0808">Transferase</keyword>
<evidence type="ECO:0000256" key="4">
    <source>
        <dbReference type="ARBA" id="ARBA00005189"/>
    </source>
</evidence>
<evidence type="ECO:0000256" key="2">
    <source>
        <dbReference type="ARBA" id="ARBA00004651"/>
    </source>
</evidence>
<keyword evidence="16" id="KW-0594">Phospholipid biosynthesis</keyword>
<evidence type="ECO:0000256" key="1">
    <source>
        <dbReference type="ARBA" id="ARBA00001698"/>
    </source>
</evidence>
<sequence>MTEDETRRAEPEPAIAASGGAKAELGLRIVSALLLGSVSVALAWAGTLPFAALVLAVTLILSWEWAHVVRGDGIDLALGIQFAAAIGAIGLAAFGFAALGVALLLIGTIIVLALEFGERPILSAAGVLYAGLPAVALIWLRSNEPMGFYAVLFILLVVAATDTAAYFAGRSIGGPRLAPSISPKKTWSGLLGGISAAGLTAGAFASSVGAPVLPLAVAGVAMGLVAQTGDLAESALKRAFHLKDASGLLPGHGGFMDRVDGLVPVAVLLALVLLFLDPKAPADALFSGLFPAQR</sequence>
<evidence type="ECO:0000313" key="21">
    <source>
        <dbReference type="Proteomes" id="UP000018542"/>
    </source>
</evidence>
<dbReference type="Pfam" id="PF01148">
    <property type="entry name" value="CTP_transf_1"/>
    <property type="match status" value="1"/>
</dbReference>
<dbReference type="HOGENOM" id="CLU_037294_1_1_5"/>
<feature type="transmembrane region" description="Helical" evidence="19">
    <location>
        <begin position="32"/>
        <end position="61"/>
    </location>
</feature>
<keyword evidence="14" id="KW-0443">Lipid metabolism</keyword>
<keyword evidence="15 19" id="KW-0472">Membrane</keyword>
<evidence type="ECO:0000256" key="7">
    <source>
        <dbReference type="ARBA" id="ARBA00019373"/>
    </source>
</evidence>
<dbReference type="KEGG" id="hni:W911_13670"/>
<dbReference type="AlphaFoldDB" id="V5SFE5"/>
<proteinExistence type="inferred from homology"/>
<keyword evidence="11 18" id="KW-0812">Transmembrane</keyword>
<evidence type="ECO:0000256" key="14">
    <source>
        <dbReference type="ARBA" id="ARBA00023098"/>
    </source>
</evidence>
<evidence type="ECO:0000256" key="16">
    <source>
        <dbReference type="ARBA" id="ARBA00023209"/>
    </source>
</evidence>
<evidence type="ECO:0000256" key="3">
    <source>
        <dbReference type="ARBA" id="ARBA00005119"/>
    </source>
</evidence>
<feature type="transmembrane region" description="Helical" evidence="19">
    <location>
        <begin position="187"/>
        <end position="206"/>
    </location>
</feature>
<evidence type="ECO:0000256" key="19">
    <source>
        <dbReference type="SAM" id="Phobius"/>
    </source>
</evidence>
<evidence type="ECO:0000256" key="12">
    <source>
        <dbReference type="ARBA" id="ARBA00022695"/>
    </source>
</evidence>
<evidence type="ECO:0000256" key="6">
    <source>
        <dbReference type="ARBA" id="ARBA00012487"/>
    </source>
</evidence>
<dbReference type="GO" id="GO:0005886">
    <property type="term" value="C:plasma membrane"/>
    <property type="evidence" value="ECO:0007669"/>
    <property type="project" value="UniProtKB-SubCell"/>
</dbReference>
<feature type="transmembrane region" description="Helical" evidence="19">
    <location>
        <begin position="259"/>
        <end position="276"/>
    </location>
</feature>
<keyword evidence="12 18" id="KW-0548">Nucleotidyltransferase</keyword>
<comment type="pathway">
    <text evidence="4">Lipid metabolism.</text>
</comment>
<dbReference type="PATRIC" id="fig|1029756.8.peg.2847"/>
<evidence type="ECO:0000256" key="18">
    <source>
        <dbReference type="RuleBase" id="RU003938"/>
    </source>
</evidence>
<evidence type="ECO:0000256" key="15">
    <source>
        <dbReference type="ARBA" id="ARBA00023136"/>
    </source>
</evidence>
<comment type="catalytic activity">
    <reaction evidence="1 18">
        <text>a 1,2-diacyl-sn-glycero-3-phosphate + CTP + H(+) = a CDP-1,2-diacyl-sn-glycerol + diphosphate</text>
        <dbReference type="Rhea" id="RHEA:16229"/>
        <dbReference type="ChEBI" id="CHEBI:15378"/>
        <dbReference type="ChEBI" id="CHEBI:33019"/>
        <dbReference type="ChEBI" id="CHEBI:37563"/>
        <dbReference type="ChEBI" id="CHEBI:58332"/>
        <dbReference type="ChEBI" id="CHEBI:58608"/>
        <dbReference type="EC" id="2.7.7.41"/>
    </reaction>
</comment>
<comment type="subcellular location">
    <subcellularLocation>
        <location evidence="2">Cell membrane</location>
        <topology evidence="2">Multi-pass membrane protein</topology>
    </subcellularLocation>
</comment>
<dbReference type="PANTHER" id="PTHR46382:SF1">
    <property type="entry name" value="PHOSPHATIDATE CYTIDYLYLTRANSFERASE"/>
    <property type="match status" value="1"/>
</dbReference>